<evidence type="ECO:0000313" key="2">
    <source>
        <dbReference type="Proteomes" id="UP000634529"/>
    </source>
</evidence>
<proteinExistence type="predicted"/>
<dbReference type="RefSeq" id="WP_192025251.1">
    <property type="nucleotide sequence ID" value="NZ_JACYTN010000006.1"/>
</dbReference>
<dbReference type="EMBL" id="JACYTN010000006">
    <property type="protein sequence ID" value="MBD8498896.1"/>
    <property type="molecule type" value="Genomic_DNA"/>
</dbReference>
<accession>A0ABR9AYD2</accession>
<protein>
    <submittedName>
        <fullName evidence="1">Uncharacterized protein</fullName>
    </submittedName>
</protein>
<comment type="caution">
    <text evidence="1">The sequence shown here is derived from an EMBL/GenBank/DDBJ whole genome shotgun (WGS) entry which is preliminary data.</text>
</comment>
<name>A0ABR9AYD2_9BACL</name>
<gene>
    <name evidence="1" type="ORF">IFO66_11340</name>
</gene>
<keyword evidence="2" id="KW-1185">Reference proteome</keyword>
<organism evidence="1 2">
    <name type="scientific">Paenibacillus arenosi</name>
    <dbReference type="NCBI Taxonomy" id="2774142"/>
    <lineage>
        <taxon>Bacteria</taxon>
        <taxon>Bacillati</taxon>
        <taxon>Bacillota</taxon>
        <taxon>Bacilli</taxon>
        <taxon>Bacillales</taxon>
        <taxon>Paenibacillaceae</taxon>
        <taxon>Paenibacillus</taxon>
    </lineage>
</organism>
<sequence>MAARKKKEKTSAIVQPSEVVRETTHQLLSHSQLIYSIFHADAAVVVENLGFGDVYVSDAPNVEIGNEQQRLLFKEQRIFNGVAKLFFATGSEPVVSILEVK</sequence>
<dbReference type="Proteomes" id="UP000634529">
    <property type="component" value="Unassembled WGS sequence"/>
</dbReference>
<evidence type="ECO:0000313" key="1">
    <source>
        <dbReference type="EMBL" id="MBD8498896.1"/>
    </source>
</evidence>
<reference evidence="1 2" key="1">
    <citation type="submission" date="2020-09" db="EMBL/GenBank/DDBJ databases">
        <title>Paenibacillus sp. CAU 1523 isolated from sand of Haeundae Beach.</title>
        <authorList>
            <person name="Kim W."/>
        </authorList>
    </citation>
    <scope>NUCLEOTIDE SEQUENCE [LARGE SCALE GENOMIC DNA]</scope>
    <source>
        <strain evidence="1 2">CAU 1523</strain>
    </source>
</reference>